<evidence type="ECO:0000256" key="9">
    <source>
        <dbReference type="SAM" id="SignalP"/>
    </source>
</evidence>
<evidence type="ECO:0000256" key="4">
    <source>
        <dbReference type="ARBA" id="ARBA00022989"/>
    </source>
</evidence>
<dbReference type="Proteomes" id="UP000821853">
    <property type="component" value="Unassembled WGS sequence"/>
</dbReference>
<protein>
    <recommendedName>
        <fullName evidence="12">Ionotropic receptor</fullName>
    </recommendedName>
</protein>
<evidence type="ECO:0000313" key="10">
    <source>
        <dbReference type="EMBL" id="KAH9379356.1"/>
    </source>
</evidence>
<dbReference type="EMBL" id="JABSTR010000009">
    <property type="protein sequence ID" value="KAH9379356.1"/>
    <property type="molecule type" value="Genomic_DNA"/>
</dbReference>
<dbReference type="VEuPathDB" id="VectorBase:HLOH_042349"/>
<evidence type="ECO:0000256" key="5">
    <source>
        <dbReference type="ARBA" id="ARBA00023136"/>
    </source>
</evidence>
<evidence type="ECO:0000256" key="6">
    <source>
        <dbReference type="ARBA" id="ARBA00023170"/>
    </source>
</evidence>
<keyword evidence="5 8" id="KW-0472">Membrane</keyword>
<dbReference type="OMA" id="GYCHRIS"/>
<dbReference type="PANTHER" id="PTHR42643:SF24">
    <property type="entry name" value="IONOTROPIC RECEPTOR 60A"/>
    <property type="match status" value="1"/>
</dbReference>
<keyword evidence="3 8" id="KW-0812">Transmembrane</keyword>
<keyword evidence="7" id="KW-0325">Glycoprotein</keyword>
<dbReference type="AlphaFoldDB" id="A0A9J6GYB9"/>
<dbReference type="PANTHER" id="PTHR42643">
    <property type="entry name" value="IONOTROPIC RECEPTOR 20A-RELATED"/>
    <property type="match status" value="1"/>
</dbReference>
<keyword evidence="6" id="KW-0675">Receptor</keyword>
<keyword evidence="11" id="KW-1185">Reference proteome</keyword>
<feature type="transmembrane region" description="Helical" evidence="8">
    <location>
        <begin position="329"/>
        <end position="352"/>
    </location>
</feature>
<feature type="transmembrane region" description="Helical" evidence="8">
    <location>
        <begin position="393"/>
        <end position="411"/>
    </location>
</feature>
<evidence type="ECO:0000313" key="11">
    <source>
        <dbReference type="Proteomes" id="UP000821853"/>
    </source>
</evidence>
<evidence type="ECO:0008006" key="12">
    <source>
        <dbReference type="Google" id="ProtNLM"/>
    </source>
</evidence>
<accession>A0A9J6GYB9</accession>
<comment type="subcellular location">
    <subcellularLocation>
        <location evidence="1">Cell membrane</location>
        <topology evidence="1">Multi-pass membrane protein</topology>
    </subcellularLocation>
</comment>
<evidence type="ECO:0000256" key="7">
    <source>
        <dbReference type="ARBA" id="ARBA00023180"/>
    </source>
</evidence>
<reference evidence="10 11" key="1">
    <citation type="journal article" date="2020" name="Cell">
        <title>Large-Scale Comparative Analyses of Tick Genomes Elucidate Their Genetic Diversity and Vector Capacities.</title>
        <authorList>
            <consortium name="Tick Genome and Microbiome Consortium (TIGMIC)"/>
            <person name="Jia N."/>
            <person name="Wang J."/>
            <person name="Shi W."/>
            <person name="Du L."/>
            <person name="Sun Y."/>
            <person name="Zhan W."/>
            <person name="Jiang J.F."/>
            <person name="Wang Q."/>
            <person name="Zhang B."/>
            <person name="Ji P."/>
            <person name="Bell-Sakyi L."/>
            <person name="Cui X.M."/>
            <person name="Yuan T.T."/>
            <person name="Jiang B.G."/>
            <person name="Yang W.F."/>
            <person name="Lam T.T."/>
            <person name="Chang Q.C."/>
            <person name="Ding S.J."/>
            <person name="Wang X.J."/>
            <person name="Zhu J.G."/>
            <person name="Ruan X.D."/>
            <person name="Zhao L."/>
            <person name="Wei J.T."/>
            <person name="Ye R.Z."/>
            <person name="Que T.C."/>
            <person name="Du C.H."/>
            <person name="Zhou Y.H."/>
            <person name="Cheng J.X."/>
            <person name="Dai P.F."/>
            <person name="Guo W.B."/>
            <person name="Han X.H."/>
            <person name="Huang E.J."/>
            <person name="Li L.F."/>
            <person name="Wei W."/>
            <person name="Gao Y.C."/>
            <person name="Liu J.Z."/>
            <person name="Shao H.Z."/>
            <person name="Wang X."/>
            <person name="Wang C.C."/>
            <person name="Yang T.C."/>
            <person name="Huo Q.B."/>
            <person name="Li W."/>
            <person name="Chen H.Y."/>
            <person name="Chen S.E."/>
            <person name="Zhou L.G."/>
            <person name="Ni X.B."/>
            <person name="Tian J.H."/>
            <person name="Sheng Y."/>
            <person name="Liu T."/>
            <person name="Pan Y.S."/>
            <person name="Xia L.Y."/>
            <person name="Li J."/>
            <person name="Zhao F."/>
            <person name="Cao W.C."/>
        </authorList>
    </citation>
    <scope>NUCLEOTIDE SEQUENCE [LARGE SCALE GENOMIC DNA]</scope>
    <source>
        <strain evidence="10">HaeL-2018</strain>
    </source>
</reference>
<feature type="chain" id="PRO_5039888667" description="Ionotropic receptor" evidence="9">
    <location>
        <begin position="22"/>
        <end position="627"/>
    </location>
</feature>
<keyword evidence="4 8" id="KW-1133">Transmembrane helix</keyword>
<comment type="caution">
    <text evidence="10">The sequence shown here is derived from an EMBL/GenBank/DDBJ whole genome shotgun (WGS) entry which is preliminary data.</text>
</comment>
<feature type="transmembrane region" description="Helical" evidence="8">
    <location>
        <begin position="583"/>
        <end position="605"/>
    </location>
</feature>
<keyword evidence="9" id="KW-0732">Signal</keyword>
<organism evidence="10 11">
    <name type="scientific">Haemaphysalis longicornis</name>
    <name type="common">Bush tick</name>
    <dbReference type="NCBI Taxonomy" id="44386"/>
    <lineage>
        <taxon>Eukaryota</taxon>
        <taxon>Metazoa</taxon>
        <taxon>Ecdysozoa</taxon>
        <taxon>Arthropoda</taxon>
        <taxon>Chelicerata</taxon>
        <taxon>Arachnida</taxon>
        <taxon>Acari</taxon>
        <taxon>Parasitiformes</taxon>
        <taxon>Ixodida</taxon>
        <taxon>Ixodoidea</taxon>
        <taxon>Ixodidae</taxon>
        <taxon>Haemaphysalinae</taxon>
        <taxon>Haemaphysalis</taxon>
    </lineage>
</organism>
<name>A0A9J6GYB9_HAELO</name>
<dbReference type="InterPro" id="IPR052192">
    <property type="entry name" value="Insect_Ionotropic_Sensory_Rcpt"/>
</dbReference>
<keyword evidence="2" id="KW-1003">Cell membrane</keyword>
<feature type="signal peptide" evidence="9">
    <location>
        <begin position="1"/>
        <end position="21"/>
    </location>
</feature>
<sequence>MRKLSSLYILAALSLINLSATKSPNVLQCVLNESLFQRPLSIIGKAVQLYIVASSACLQESPAPMKRFLSHASIPPRAFFTQLSAVRGHPYTCDGTGWMSLKFSDELCIRSVILVVCDRPPWEKHLRRPPKFLAYLLLDTGAGSIAARLTNDSVFREYSQEVNFFEAGCAESNTLFSLNSEPLFGTPVWKFSEPPSYLSQRVPLRPQLPGSEGLGGVVLTIRCVHYTTCRQPGFELFVKLLRSKNATVHVHRDQSFVLSYHQIRNFQRSLGPGSIIYNPAQEISQSTAIGMLYPHLTVVRFLESQEMKIFVKKPRRFPKSAVLVLPLQWPVWVVLACTYLFFLALFRAQIFFRSTRRSERGNGLGFVLVSSMLQQSARVTFRERNRSVRKAGFGLWLILALVVSSAFKGSLTSLLKNIPLTETLHRFVGGDNGSYVGYNVASLECTRNYGLVPSQSPVAFPAGDNYGVCFVQRLTFRSTSKTYIIANGFYKELLDIASQELDKLGYTWVDGDVGTGLAGPVVPYASPYKHALAALLQKSLEAGLFQRARDLDHFKAVYKRGQTLLVNLPPDDRRLILSDLEPYFTALIVGLTASLVAALAELLTYHCGFSLGVKNVCCTVARARMRT</sequence>
<proteinExistence type="predicted"/>
<evidence type="ECO:0000256" key="2">
    <source>
        <dbReference type="ARBA" id="ARBA00022475"/>
    </source>
</evidence>
<evidence type="ECO:0000256" key="1">
    <source>
        <dbReference type="ARBA" id="ARBA00004651"/>
    </source>
</evidence>
<gene>
    <name evidence="10" type="ORF">HPB48_010851</name>
</gene>
<dbReference type="GO" id="GO:0005886">
    <property type="term" value="C:plasma membrane"/>
    <property type="evidence" value="ECO:0007669"/>
    <property type="project" value="UniProtKB-SubCell"/>
</dbReference>
<evidence type="ECO:0000256" key="3">
    <source>
        <dbReference type="ARBA" id="ARBA00022692"/>
    </source>
</evidence>
<evidence type="ECO:0000256" key="8">
    <source>
        <dbReference type="SAM" id="Phobius"/>
    </source>
</evidence>